<protein>
    <submittedName>
        <fullName evidence="1">Uncharacterized protein</fullName>
    </submittedName>
</protein>
<proteinExistence type="predicted"/>
<reference evidence="1" key="1">
    <citation type="journal article" name="BMC Genomics">
        <title>Long-read sequencing and de novo genome assembly of marine medaka (Oryzias melastigma).</title>
        <authorList>
            <person name="Liang P."/>
            <person name="Saqib H.S.A."/>
            <person name="Ni X."/>
            <person name="Shen Y."/>
        </authorList>
    </citation>
    <scope>NUCLEOTIDE SEQUENCE</scope>
    <source>
        <strain evidence="1">Bigg-433</strain>
    </source>
</reference>
<dbReference type="AlphaFoldDB" id="A0A834C237"/>
<dbReference type="EMBL" id="WKFB01000400">
    <property type="protein sequence ID" value="KAF6724267.1"/>
    <property type="molecule type" value="Genomic_DNA"/>
</dbReference>
<gene>
    <name evidence="1" type="ORF">FQA47_003731</name>
</gene>
<comment type="caution">
    <text evidence="1">The sequence shown here is derived from an EMBL/GenBank/DDBJ whole genome shotgun (WGS) entry which is preliminary data.</text>
</comment>
<name>A0A834C237_ORYME</name>
<evidence type="ECO:0000313" key="1">
    <source>
        <dbReference type="EMBL" id="KAF6724267.1"/>
    </source>
</evidence>
<evidence type="ECO:0000313" key="2">
    <source>
        <dbReference type="Proteomes" id="UP000646548"/>
    </source>
</evidence>
<sequence length="88" mass="10108">MVAEIENRLFMGDMDKNGKNPRYCIDHLDQNYFRCAGEILAAIIAQGGPLPNFMREWCYRYLCSQDPDIIQVSVSDVTDSELSQLIME</sequence>
<accession>A0A834C237</accession>
<feature type="non-terminal residue" evidence="1">
    <location>
        <position position="1"/>
    </location>
</feature>
<dbReference type="Proteomes" id="UP000646548">
    <property type="component" value="Unassembled WGS sequence"/>
</dbReference>
<organism evidence="1 2">
    <name type="scientific">Oryzias melastigma</name>
    <name type="common">Marine medaka</name>
    <dbReference type="NCBI Taxonomy" id="30732"/>
    <lineage>
        <taxon>Eukaryota</taxon>
        <taxon>Metazoa</taxon>
        <taxon>Chordata</taxon>
        <taxon>Craniata</taxon>
        <taxon>Vertebrata</taxon>
        <taxon>Euteleostomi</taxon>
        <taxon>Actinopterygii</taxon>
        <taxon>Neopterygii</taxon>
        <taxon>Teleostei</taxon>
        <taxon>Neoteleostei</taxon>
        <taxon>Acanthomorphata</taxon>
        <taxon>Ovalentaria</taxon>
        <taxon>Atherinomorphae</taxon>
        <taxon>Beloniformes</taxon>
        <taxon>Adrianichthyidae</taxon>
        <taxon>Oryziinae</taxon>
        <taxon>Oryzias</taxon>
    </lineage>
</organism>